<accession>A0A8J6CTZ9</accession>
<comment type="cofactor">
    <cofactor evidence="18">
        <name>Cu cation</name>
        <dbReference type="ChEBI" id="CHEBI:23378"/>
    </cofactor>
    <text evidence="18">Binds 4 Cu cations per monomer.</text>
</comment>
<dbReference type="SUPFAM" id="SSF49503">
    <property type="entry name" value="Cupredoxins"/>
    <property type="match status" value="3"/>
</dbReference>
<evidence type="ECO:0000313" key="24">
    <source>
        <dbReference type="Proteomes" id="UP000701853"/>
    </source>
</evidence>
<dbReference type="GO" id="GO:0005507">
    <property type="term" value="F:copper ion binding"/>
    <property type="evidence" value="ECO:0007669"/>
    <property type="project" value="InterPro"/>
</dbReference>
<evidence type="ECO:0000259" key="21">
    <source>
        <dbReference type="Pfam" id="PF07731"/>
    </source>
</evidence>
<dbReference type="GO" id="GO:0012505">
    <property type="term" value="C:endomembrane system"/>
    <property type="evidence" value="ECO:0007669"/>
    <property type="project" value="UniProtKB-SubCell"/>
</dbReference>
<feature type="transmembrane region" description="Helical" evidence="17">
    <location>
        <begin position="573"/>
        <end position="596"/>
    </location>
</feature>
<dbReference type="InterPro" id="IPR001117">
    <property type="entry name" value="Cu-oxidase_2nd"/>
</dbReference>
<dbReference type="Pfam" id="PF07732">
    <property type="entry name" value="Cu-oxidase_3"/>
    <property type="match status" value="1"/>
</dbReference>
<comment type="function">
    <text evidence="18">Lignin degradation and detoxification of lignin-derived products.</text>
</comment>
<feature type="domain" description="Palmitoyltransferase DHHC" evidence="20">
    <location>
        <begin position="660"/>
        <end position="783"/>
    </location>
</feature>
<evidence type="ECO:0000256" key="12">
    <source>
        <dbReference type="ARBA" id="ARBA00023002"/>
    </source>
</evidence>
<comment type="similarity">
    <text evidence="4 17">Belongs to the DHHC palmitoyltransferase family.</text>
</comment>
<evidence type="ECO:0000256" key="18">
    <source>
        <dbReference type="RuleBase" id="RU361119"/>
    </source>
</evidence>
<feature type="domain" description="Plastocyanin-like" evidence="19">
    <location>
        <begin position="170"/>
        <end position="321"/>
    </location>
</feature>
<dbReference type="Pfam" id="PF07731">
    <property type="entry name" value="Cu-oxidase_2"/>
    <property type="match status" value="1"/>
</dbReference>
<keyword evidence="17" id="KW-0808">Transferase</keyword>
<evidence type="ECO:0000256" key="2">
    <source>
        <dbReference type="ARBA" id="ARBA00004127"/>
    </source>
</evidence>
<comment type="subcellular location">
    <subcellularLocation>
        <location evidence="2">Endomembrane system</location>
        <topology evidence="2">Multi-pass membrane protein</topology>
    </subcellularLocation>
    <subcellularLocation>
        <location evidence="3 18">Secreted</location>
        <location evidence="3 18">Extracellular space</location>
        <location evidence="3 18">Apoplast</location>
    </subcellularLocation>
</comment>
<dbReference type="CDD" id="cd13897">
    <property type="entry name" value="CuRO_3_LCC_plant"/>
    <property type="match status" value="1"/>
</dbReference>
<dbReference type="InterPro" id="IPR001594">
    <property type="entry name" value="Palmitoyltrfase_DHHC"/>
</dbReference>
<dbReference type="EC" id="2.3.1.225" evidence="17"/>
<keyword evidence="16 18" id="KW-0439">Lignin degradation</keyword>
<evidence type="ECO:0000313" key="23">
    <source>
        <dbReference type="EMBL" id="KAG8479918.1"/>
    </source>
</evidence>
<dbReference type="FunFam" id="2.60.40.420:FF:000062">
    <property type="entry name" value="Laccase"/>
    <property type="match status" value="1"/>
</dbReference>
<dbReference type="GO" id="GO:0052716">
    <property type="term" value="F:hydroquinone:oxygen oxidoreductase activity"/>
    <property type="evidence" value="ECO:0007669"/>
    <property type="project" value="UniProtKB-EC"/>
</dbReference>
<feature type="transmembrane region" description="Helical" evidence="17">
    <location>
        <begin position="706"/>
        <end position="726"/>
    </location>
</feature>
<dbReference type="GO" id="GO:0046274">
    <property type="term" value="P:lignin catabolic process"/>
    <property type="evidence" value="ECO:0007669"/>
    <property type="project" value="UniProtKB-KW"/>
</dbReference>
<dbReference type="InterPro" id="IPR034285">
    <property type="entry name" value="CuRO_2_LCC"/>
</dbReference>
<evidence type="ECO:0000256" key="5">
    <source>
        <dbReference type="ARBA" id="ARBA00010609"/>
    </source>
</evidence>
<name>A0A8J6CTZ9_9ROSI</name>
<sequence length="850" mass="94754">MVSVLTSSALFKALLFLSLCFVWLLPDLALAKHAGITRHYKFNIKMQNVTRLCQTKSIVTVNGQFPGPRIIAREGDRLLIKVVNHVQYNITIHWHGIRQLRSGWADGPAYVTQCPIQTGQSYVYNFTITGQRGTLFWHAHISWLRATLYGPIVILPKRHASYPFPQPFKEVPIVFGEWWKADTETIINQAMATGGAPNISDAFTINGLPGPSYNCSAKETFKLKVKPGKTYLLRLVNAALNDELFFRVANHTLTVVEADAVYVKPFKTDIVVITPGQTTNVLLKAKSKTPNAKFAMSARPYATGPATFDNTTTIGILEYKKSASASSSNNMNIPLLKAKLPQFNDSTYAMKFNQKIRSLATRKFPVKVPKKVDRRFFFTVGLGILPCSKNQTCQGPNNIRPAAGINNVSFVQPNTALLQAHFFNRSKGVYTTNFPTNPPFKFNYTGTPPKNIMLDSGTKLVSLNYNTSVELVMQDTSILGAESHPLHLHGFNFFVLAQGIGNFDPKKDPAKFNLVDPAERNTVGVPSGGWVAIRFLADNPGVWFMHCHLEVHTSWGLKMAWVIISPAPETPSFSLPVMVVVSAIAFVYFCTVFVFIDRWFGLMTSPGIMNAVAFTGVAVMCVLNYVFAIFMDPGRVPSTFLPDIEDSKVPIHEIKRKGGDLRYCQKCSHFKPPRAHHCRVCKICVLRMDHHCTWINNCVGHANYKVFFVFVVYAVIACIYSLVLLVGSLTNDSQNDKQQSADSFRILYVISGLLLVPLSMALSGLLGWHIYLILQNKTTIEYHEGVRATWLEERAGNVYKHPYDLGAYDNLTTVLGSNIICWICPTSKHIGNGLRFRTAYDGLPVASTSK</sequence>
<dbReference type="CDD" id="cd13875">
    <property type="entry name" value="CuRO_2_LCC_plant"/>
    <property type="match status" value="1"/>
</dbReference>
<dbReference type="Gene3D" id="2.60.40.420">
    <property type="entry name" value="Cupredoxins - blue copper proteins"/>
    <property type="match status" value="3"/>
</dbReference>
<dbReference type="InterPro" id="IPR045087">
    <property type="entry name" value="Cu-oxidase_fam"/>
</dbReference>
<keyword evidence="6 18" id="KW-0052">Apoplast</keyword>
<dbReference type="Proteomes" id="UP000701853">
    <property type="component" value="Chromosome 11"/>
</dbReference>
<keyword evidence="15" id="KW-0325">Glycoprotein</keyword>
<keyword evidence="17" id="KW-0012">Acyltransferase</keyword>
<feature type="domain" description="Plastocyanin-like" evidence="21">
    <location>
        <begin position="434"/>
        <end position="562"/>
    </location>
</feature>
<evidence type="ECO:0000256" key="3">
    <source>
        <dbReference type="ARBA" id="ARBA00004271"/>
    </source>
</evidence>
<evidence type="ECO:0000256" key="11">
    <source>
        <dbReference type="ARBA" id="ARBA00022989"/>
    </source>
</evidence>
<evidence type="ECO:0000259" key="19">
    <source>
        <dbReference type="Pfam" id="PF00394"/>
    </source>
</evidence>
<dbReference type="EC" id="1.10.3.2" evidence="18"/>
<evidence type="ECO:0000256" key="16">
    <source>
        <dbReference type="ARBA" id="ARBA00023185"/>
    </source>
</evidence>
<dbReference type="InterPro" id="IPR017761">
    <property type="entry name" value="Laccase"/>
</dbReference>
<dbReference type="PANTHER" id="PTHR11709">
    <property type="entry name" value="MULTI-COPPER OXIDASE"/>
    <property type="match status" value="1"/>
</dbReference>
<gene>
    <name evidence="23" type="ORF">CXB51_029588</name>
</gene>
<feature type="transmembrane region" description="Helical" evidence="17">
    <location>
        <begin position="746"/>
        <end position="771"/>
    </location>
</feature>
<dbReference type="GO" id="GO:0019706">
    <property type="term" value="F:protein-cysteine S-palmitoyltransferase activity"/>
    <property type="evidence" value="ECO:0007669"/>
    <property type="project" value="UniProtKB-EC"/>
</dbReference>
<evidence type="ECO:0000256" key="9">
    <source>
        <dbReference type="ARBA" id="ARBA00022723"/>
    </source>
</evidence>
<dbReference type="PANTHER" id="PTHR11709:SF522">
    <property type="entry name" value="LACCASE-4"/>
    <property type="match status" value="1"/>
</dbReference>
<comment type="catalytic activity">
    <reaction evidence="1 18">
        <text>4 hydroquinone + O2 = 4 benzosemiquinone + 2 H2O</text>
        <dbReference type="Rhea" id="RHEA:11276"/>
        <dbReference type="ChEBI" id="CHEBI:15377"/>
        <dbReference type="ChEBI" id="CHEBI:15379"/>
        <dbReference type="ChEBI" id="CHEBI:17594"/>
        <dbReference type="ChEBI" id="CHEBI:17977"/>
        <dbReference type="EC" id="1.10.3.2"/>
    </reaction>
</comment>
<comment type="similarity">
    <text evidence="5 18">Belongs to the multicopper oxidase family.</text>
</comment>
<feature type="chain" id="PRO_5035339645" description="Multifunctional fusion protein" evidence="18">
    <location>
        <begin position="32"/>
        <end position="850"/>
    </location>
</feature>
<dbReference type="InterPro" id="IPR011706">
    <property type="entry name" value="Cu-oxidase_C"/>
</dbReference>
<feature type="transmembrane region" description="Helical" evidence="17">
    <location>
        <begin position="608"/>
        <end position="631"/>
    </location>
</feature>
<dbReference type="EMBL" id="JAHUZN010000011">
    <property type="protein sequence ID" value="KAG8479918.1"/>
    <property type="molecule type" value="Genomic_DNA"/>
</dbReference>
<dbReference type="Pfam" id="PF01529">
    <property type="entry name" value="DHHC"/>
    <property type="match status" value="1"/>
</dbReference>
<evidence type="ECO:0000256" key="7">
    <source>
        <dbReference type="ARBA" id="ARBA00022525"/>
    </source>
</evidence>
<evidence type="ECO:0000256" key="6">
    <source>
        <dbReference type="ARBA" id="ARBA00022523"/>
    </source>
</evidence>
<dbReference type="PROSITE" id="PS00079">
    <property type="entry name" value="MULTICOPPER_OXIDASE1"/>
    <property type="match status" value="1"/>
</dbReference>
<dbReference type="InterPro" id="IPR002355">
    <property type="entry name" value="Cu_oxidase_Cu_BS"/>
</dbReference>
<dbReference type="FunFam" id="2.60.40.420:FF:000049">
    <property type="entry name" value="Laccase"/>
    <property type="match status" value="1"/>
</dbReference>
<dbReference type="PROSITE" id="PS00080">
    <property type="entry name" value="MULTICOPPER_OXIDASE2"/>
    <property type="match status" value="1"/>
</dbReference>
<dbReference type="OrthoDB" id="2121828at2759"/>
<feature type="domain" description="Plastocyanin-like" evidence="22">
    <location>
        <begin position="44"/>
        <end position="157"/>
    </location>
</feature>
<evidence type="ECO:0000256" key="4">
    <source>
        <dbReference type="ARBA" id="ARBA00008574"/>
    </source>
</evidence>
<evidence type="ECO:0000256" key="15">
    <source>
        <dbReference type="ARBA" id="ARBA00023180"/>
    </source>
</evidence>
<evidence type="ECO:0000256" key="13">
    <source>
        <dbReference type="ARBA" id="ARBA00023008"/>
    </source>
</evidence>
<evidence type="ECO:0000259" key="22">
    <source>
        <dbReference type="Pfam" id="PF07732"/>
    </source>
</evidence>
<comment type="domain">
    <text evidence="17">The DHHC domain is required for palmitoyltransferase activity.</text>
</comment>
<keyword evidence="9 18" id="KW-0479">Metal-binding</keyword>
<evidence type="ECO:0000256" key="14">
    <source>
        <dbReference type="ARBA" id="ARBA00023136"/>
    </source>
</evidence>
<dbReference type="CDD" id="cd13849">
    <property type="entry name" value="CuRO_1_LCC_plant"/>
    <property type="match status" value="1"/>
</dbReference>
<keyword evidence="24" id="KW-1185">Reference proteome</keyword>
<dbReference type="InterPro" id="IPR033138">
    <property type="entry name" value="Cu_oxidase_CS"/>
</dbReference>
<keyword evidence="14 17" id="KW-0472">Membrane</keyword>
<evidence type="ECO:0000256" key="8">
    <source>
        <dbReference type="ARBA" id="ARBA00022692"/>
    </source>
</evidence>
<keyword evidence="7 18" id="KW-0964">Secreted</keyword>
<dbReference type="PROSITE" id="PS50216">
    <property type="entry name" value="DHHC"/>
    <property type="match status" value="1"/>
</dbReference>
<dbReference type="Pfam" id="PF00394">
    <property type="entry name" value="Cu-oxidase"/>
    <property type="match status" value="1"/>
</dbReference>
<keyword evidence="11 17" id="KW-1133">Transmembrane helix</keyword>
<keyword evidence="8 17" id="KW-0812">Transmembrane</keyword>
<evidence type="ECO:0000256" key="1">
    <source>
        <dbReference type="ARBA" id="ARBA00000349"/>
    </source>
</evidence>
<dbReference type="InterPro" id="IPR034288">
    <property type="entry name" value="CuRO_1_LCC"/>
</dbReference>
<keyword evidence="12 18" id="KW-0560">Oxidoreductase</keyword>
<dbReference type="NCBIfam" id="TIGR03389">
    <property type="entry name" value="laccase"/>
    <property type="match status" value="1"/>
</dbReference>
<feature type="signal peptide" evidence="18">
    <location>
        <begin position="1"/>
        <end position="31"/>
    </location>
</feature>
<dbReference type="InterPro" id="IPR008972">
    <property type="entry name" value="Cupredoxin"/>
</dbReference>
<dbReference type="InterPro" id="IPR011707">
    <property type="entry name" value="Cu-oxidase-like_N"/>
</dbReference>
<comment type="catalytic activity">
    <reaction evidence="17">
        <text>L-cysteinyl-[protein] + hexadecanoyl-CoA = S-hexadecanoyl-L-cysteinyl-[protein] + CoA</text>
        <dbReference type="Rhea" id="RHEA:36683"/>
        <dbReference type="Rhea" id="RHEA-COMP:10131"/>
        <dbReference type="Rhea" id="RHEA-COMP:11032"/>
        <dbReference type="ChEBI" id="CHEBI:29950"/>
        <dbReference type="ChEBI" id="CHEBI:57287"/>
        <dbReference type="ChEBI" id="CHEBI:57379"/>
        <dbReference type="ChEBI" id="CHEBI:74151"/>
        <dbReference type="EC" id="2.3.1.225"/>
    </reaction>
</comment>
<organism evidence="23 24">
    <name type="scientific">Gossypium anomalum</name>
    <dbReference type="NCBI Taxonomy" id="47600"/>
    <lineage>
        <taxon>Eukaryota</taxon>
        <taxon>Viridiplantae</taxon>
        <taxon>Streptophyta</taxon>
        <taxon>Embryophyta</taxon>
        <taxon>Tracheophyta</taxon>
        <taxon>Spermatophyta</taxon>
        <taxon>Magnoliopsida</taxon>
        <taxon>eudicotyledons</taxon>
        <taxon>Gunneridae</taxon>
        <taxon>Pentapetalae</taxon>
        <taxon>rosids</taxon>
        <taxon>malvids</taxon>
        <taxon>Malvales</taxon>
        <taxon>Malvaceae</taxon>
        <taxon>Malvoideae</taxon>
        <taxon>Gossypium</taxon>
    </lineage>
</organism>
<evidence type="ECO:0000256" key="17">
    <source>
        <dbReference type="RuleBase" id="RU079119"/>
    </source>
</evidence>
<proteinExistence type="inferred from homology"/>
<comment type="caution">
    <text evidence="23">The sequence shown here is derived from an EMBL/GenBank/DDBJ whole genome shotgun (WGS) entry which is preliminary data.</text>
</comment>
<evidence type="ECO:0000256" key="10">
    <source>
        <dbReference type="ARBA" id="ARBA00022737"/>
    </source>
</evidence>
<evidence type="ECO:0000259" key="20">
    <source>
        <dbReference type="Pfam" id="PF01529"/>
    </source>
</evidence>
<dbReference type="GO" id="GO:0048046">
    <property type="term" value="C:apoplast"/>
    <property type="evidence" value="ECO:0007669"/>
    <property type="project" value="UniProtKB-SubCell"/>
</dbReference>
<keyword evidence="18" id="KW-0732">Signal</keyword>
<keyword evidence="10 18" id="KW-0677">Repeat</keyword>
<dbReference type="InterPro" id="IPR034289">
    <property type="entry name" value="CuRO_3_LCC"/>
</dbReference>
<keyword evidence="13 18" id="KW-0186">Copper</keyword>
<reference evidence="23 24" key="1">
    <citation type="journal article" date="2021" name="bioRxiv">
        <title>The Gossypium anomalum genome as a resource for cotton improvement and evolutionary analysis of hybrid incompatibility.</title>
        <authorList>
            <person name="Grover C.E."/>
            <person name="Yuan D."/>
            <person name="Arick M.A."/>
            <person name="Miller E.R."/>
            <person name="Hu G."/>
            <person name="Peterson D.G."/>
            <person name="Wendel J.F."/>
            <person name="Udall J.A."/>
        </authorList>
    </citation>
    <scope>NUCLEOTIDE SEQUENCE [LARGE SCALE GENOMIC DNA]</scope>
    <source>
        <strain evidence="23">JFW-Udall</strain>
        <tissue evidence="23">Leaf</tissue>
    </source>
</reference>
<protein>
    <recommendedName>
        <fullName evidence="17 18">Multifunctional fusion protein</fullName>
    </recommendedName>
    <domain>
        <recommendedName>
            <fullName evidence="18">Laccase</fullName>
            <ecNumber evidence="18">1.10.3.2</ecNumber>
        </recommendedName>
        <alternativeName>
            <fullName evidence="18">Benzenediol:oxygen oxidoreductase</fullName>
        </alternativeName>
        <alternativeName>
            <fullName evidence="18">Diphenol oxidase</fullName>
        </alternativeName>
        <alternativeName>
            <fullName evidence="18">Urishiol oxidase</fullName>
        </alternativeName>
    </domain>
    <domain>
        <recommendedName>
            <fullName evidence="17">S-acyltransferase</fullName>
            <ecNumber evidence="17">2.3.1.225</ecNumber>
        </recommendedName>
        <alternativeName>
            <fullName evidence="17">Palmitoyltransferase</fullName>
        </alternativeName>
    </domain>
</protein>
<dbReference type="AlphaFoldDB" id="A0A8J6CTZ9"/>